<evidence type="ECO:0008006" key="4">
    <source>
        <dbReference type="Google" id="ProtNLM"/>
    </source>
</evidence>
<reference evidence="2 3" key="1">
    <citation type="journal article" date="2024" name="Commun. Biol.">
        <title>Comparative genomic analysis of thermophilic fungi reveals convergent evolutionary adaptations and gene losses.</title>
        <authorList>
            <person name="Steindorff A.S."/>
            <person name="Aguilar-Pontes M.V."/>
            <person name="Robinson A.J."/>
            <person name="Andreopoulos B."/>
            <person name="LaButti K."/>
            <person name="Kuo A."/>
            <person name="Mondo S."/>
            <person name="Riley R."/>
            <person name="Otillar R."/>
            <person name="Haridas S."/>
            <person name="Lipzen A."/>
            <person name="Grimwood J."/>
            <person name="Schmutz J."/>
            <person name="Clum A."/>
            <person name="Reid I.D."/>
            <person name="Moisan M.C."/>
            <person name="Butler G."/>
            <person name="Nguyen T.T.M."/>
            <person name="Dewar K."/>
            <person name="Conant G."/>
            <person name="Drula E."/>
            <person name="Henrissat B."/>
            <person name="Hansel C."/>
            <person name="Singer S."/>
            <person name="Hutchinson M.I."/>
            <person name="de Vries R.P."/>
            <person name="Natvig D.O."/>
            <person name="Powell A.J."/>
            <person name="Tsang A."/>
            <person name="Grigoriev I.V."/>
        </authorList>
    </citation>
    <scope>NUCLEOTIDE SEQUENCE [LARGE SCALE GENOMIC DNA]</scope>
    <source>
        <strain evidence="2 3">CBS 494.80</strain>
    </source>
</reference>
<dbReference type="EMBL" id="JAZHXI010000012">
    <property type="protein sequence ID" value="KAL2065619.1"/>
    <property type="molecule type" value="Genomic_DNA"/>
</dbReference>
<feature type="compositionally biased region" description="Low complexity" evidence="1">
    <location>
        <begin position="978"/>
        <end position="993"/>
    </location>
</feature>
<feature type="region of interest" description="Disordered" evidence="1">
    <location>
        <begin position="93"/>
        <end position="116"/>
    </location>
</feature>
<dbReference type="PANTHER" id="PTHR47934">
    <property type="entry name" value="PENTATRICOPEPTIDE REPEAT-CONTAINING PROTEIN PET309, MITOCHONDRIAL"/>
    <property type="match status" value="1"/>
</dbReference>
<protein>
    <recommendedName>
        <fullName evidence="4">Pentatricopeptide repeat protein</fullName>
    </recommendedName>
</protein>
<feature type="region of interest" description="Disordered" evidence="1">
    <location>
        <begin position="946"/>
        <end position="999"/>
    </location>
</feature>
<name>A0ABR4C6Q1_9HELO</name>
<sequence length="999" mass="112833">MPTSLPVPSKGALRALRQLALGTSCTIAIGAGLLTEDRRRRIHSATEIHDNAKRLKSSRQYHSTGTTSLEALEGQISRYRDEAFWLPSNVSKSKAPAMHSSPTKLHPPTGQLPLEKEQSWSPLNTPEYAPRQPTMTKIPPLYNCTSSKYQTLNRAKHRLQQSANRQKRIASDIEQLLDEDSPNVERAASQFFEYLEEELPVSKSGLQPELIETAARLARACQGSEIFLTASSRILDIVLSYGPITESNFELFQPHKIMAQLISHESLSKDEGVTDYSAVDPEKLQKACSYYLTRFLETPKPTMSPEMRSMGQELCQATCSQKMFDLTLALFARLEKCRAGNQPTSVDCLIKARHYLGHHKKIFRHFQQLYTQTSPDQSQFFQVTSLAIDSALHLGNLDEAEQILTAAIKMAQVGGLELSTTWFLRIIGEEYRAHRDLARVQGLFKRLQPLSMDAHHPQAVYAAMIQYCVEARQEELAASYYSELRQWHERSFDDPADLRICGHFALAKAYRGDWDGVKRCFDELKQSAYSHGDVLSAVFTPVFKEFAKSNSVDDIEDFMQYFIVELGLKTTPLIMNAMIDIYSKVHEVDAIFRWISYATADGCVINSTVFNVILRNCANTFRFSYNEVYGLYLRGKNHSADLVNDDSLSILRGLAISRDTNEATRSKTLQSLKQFDELIQTPSRNTVYRGMSITFAQNNNDAVLKIFKRAERDRVVLQRRHLNLAVRASLQIDNVNLAETTRIIRDARSNGIDVTDAVASVFIYQISDSDGGGRGPELGRPEHFAVRAERAISSFVANGLEVSQMAITHTSHMLHKRGESRMAINFWDFMSRRFNIPSSKFDLATMTTLLSAYIGSIDEDGVRWVITTISTNKLVPDPRLKGILKEARKNAGRQLERDPYSEWRHRWWEVLNKAHEEVKEMRRQSILTNNQIKLKVSNIMAGAIEDQASSERAGKPEELPERGQPDEGLECNSISQADDNWSNSDVESSSVSSRLAAFG</sequence>
<dbReference type="SUPFAM" id="SSF48452">
    <property type="entry name" value="TPR-like"/>
    <property type="match status" value="1"/>
</dbReference>
<dbReference type="Gene3D" id="1.25.40.10">
    <property type="entry name" value="Tetratricopeptide repeat domain"/>
    <property type="match status" value="1"/>
</dbReference>
<evidence type="ECO:0000313" key="2">
    <source>
        <dbReference type="EMBL" id="KAL2065619.1"/>
    </source>
</evidence>
<proteinExistence type="predicted"/>
<comment type="caution">
    <text evidence="2">The sequence shown here is derived from an EMBL/GenBank/DDBJ whole genome shotgun (WGS) entry which is preliminary data.</text>
</comment>
<dbReference type="InterPro" id="IPR051114">
    <property type="entry name" value="Mito_RNA_Proc_CCM1"/>
</dbReference>
<evidence type="ECO:0000313" key="3">
    <source>
        <dbReference type="Proteomes" id="UP001595075"/>
    </source>
</evidence>
<evidence type="ECO:0000256" key="1">
    <source>
        <dbReference type="SAM" id="MobiDB-lite"/>
    </source>
</evidence>
<feature type="compositionally biased region" description="Basic and acidic residues" evidence="1">
    <location>
        <begin position="952"/>
        <end position="965"/>
    </location>
</feature>
<keyword evidence="3" id="KW-1185">Reference proteome</keyword>
<gene>
    <name evidence="2" type="ORF">VTL71DRAFT_3289</name>
</gene>
<organism evidence="2 3">
    <name type="scientific">Oculimacula yallundae</name>
    <dbReference type="NCBI Taxonomy" id="86028"/>
    <lineage>
        <taxon>Eukaryota</taxon>
        <taxon>Fungi</taxon>
        <taxon>Dikarya</taxon>
        <taxon>Ascomycota</taxon>
        <taxon>Pezizomycotina</taxon>
        <taxon>Leotiomycetes</taxon>
        <taxon>Helotiales</taxon>
        <taxon>Ploettnerulaceae</taxon>
        <taxon>Oculimacula</taxon>
    </lineage>
</organism>
<accession>A0ABR4C6Q1</accession>
<dbReference type="Proteomes" id="UP001595075">
    <property type="component" value="Unassembled WGS sequence"/>
</dbReference>
<dbReference type="PANTHER" id="PTHR47934:SF6">
    <property type="entry name" value="MITOCHONDRIAL GROUP I INTRON SPLICING FACTOR CCM1-RELATED"/>
    <property type="match status" value="1"/>
</dbReference>
<dbReference type="InterPro" id="IPR011990">
    <property type="entry name" value="TPR-like_helical_dom_sf"/>
</dbReference>